<dbReference type="RefSeq" id="WP_143657910.1">
    <property type="nucleotide sequence ID" value="NZ_MWQN01000001.1"/>
</dbReference>
<name>A0A1T3NWC0_9ACTN</name>
<protein>
    <submittedName>
        <fullName evidence="1">Uncharacterized protein</fullName>
    </submittedName>
</protein>
<dbReference type="Gene3D" id="1.20.910.10">
    <property type="entry name" value="Heme oxygenase-like"/>
    <property type="match status" value="1"/>
</dbReference>
<comment type="caution">
    <text evidence="1">The sequence shown here is derived from an EMBL/GenBank/DDBJ whole genome shotgun (WGS) entry which is preliminary data.</text>
</comment>
<sequence>MDARKLYTQVVRDLTEGAANRFVDRAEAGPVDIEALRRIAGEEYRIICADERSFALLAARFPDSAPLFLALASGEARALELLTLYAEAVGMGAAELRGYPPVAAAQGYPHHLAWLAQFGSRAEVALALLVNFGFWGGYCGRFAQALRTHHDLTEDQVSFFTFFSAPPPGFEDAALTLLQTGLDGGDDQEGAKTAARLMQSYELAFWDALPTS</sequence>
<reference evidence="1 2" key="1">
    <citation type="submission" date="2017-03" db="EMBL/GenBank/DDBJ databases">
        <title>Draft genome sequence of Streptomyces scabrisporus NF3, endophyte isolated from Amphipterygium adstringens.</title>
        <authorList>
            <person name="Vazquez M."/>
            <person name="Ceapa C.D."/>
            <person name="Rodriguez Luna D."/>
            <person name="Sanchez Esquivel S."/>
        </authorList>
    </citation>
    <scope>NUCLEOTIDE SEQUENCE [LARGE SCALE GENOMIC DNA]</scope>
    <source>
        <strain evidence="1 2">NF3</strain>
    </source>
</reference>
<dbReference type="EMBL" id="MWQN01000001">
    <property type="protein sequence ID" value="OPC81153.1"/>
    <property type="molecule type" value="Genomic_DNA"/>
</dbReference>
<dbReference type="SUPFAM" id="SSF48613">
    <property type="entry name" value="Heme oxygenase-like"/>
    <property type="match status" value="1"/>
</dbReference>
<dbReference type="OrthoDB" id="3467339at2"/>
<evidence type="ECO:0000313" key="2">
    <source>
        <dbReference type="Proteomes" id="UP000190037"/>
    </source>
</evidence>
<dbReference type="InterPro" id="IPR016084">
    <property type="entry name" value="Haem_Oase-like_multi-hlx"/>
</dbReference>
<dbReference type="Proteomes" id="UP000190037">
    <property type="component" value="Unassembled WGS sequence"/>
</dbReference>
<dbReference type="STRING" id="159449.B4N89_09495"/>
<accession>A0A1T3NWC0</accession>
<keyword evidence="2" id="KW-1185">Reference proteome</keyword>
<organism evidence="1 2">
    <name type="scientific">Embleya scabrispora</name>
    <dbReference type="NCBI Taxonomy" id="159449"/>
    <lineage>
        <taxon>Bacteria</taxon>
        <taxon>Bacillati</taxon>
        <taxon>Actinomycetota</taxon>
        <taxon>Actinomycetes</taxon>
        <taxon>Kitasatosporales</taxon>
        <taxon>Streptomycetaceae</taxon>
        <taxon>Embleya</taxon>
    </lineage>
</organism>
<dbReference type="AlphaFoldDB" id="A0A1T3NWC0"/>
<gene>
    <name evidence="1" type="ORF">B4N89_09495</name>
</gene>
<proteinExistence type="predicted"/>
<evidence type="ECO:0000313" key="1">
    <source>
        <dbReference type="EMBL" id="OPC81153.1"/>
    </source>
</evidence>